<evidence type="ECO:0000313" key="4">
    <source>
        <dbReference type="EMBL" id="CAK0896486.1"/>
    </source>
</evidence>
<feature type="region of interest" description="Disordered" evidence="1">
    <location>
        <begin position="27"/>
        <end position="51"/>
    </location>
</feature>
<feature type="region of interest" description="Disordered" evidence="1">
    <location>
        <begin position="375"/>
        <end position="397"/>
    </location>
</feature>
<dbReference type="InterPro" id="IPR013103">
    <property type="entry name" value="RVT_2"/>
</dbReference>
<gene>
    <name evidence="4" type="ORF">PCOR1329_LOCUS74944</name>
</gene>
<evidence type="ECO:0000259" key="3">
    <source>
        <dbReference type="Pfam" id="PF07727"/>
    </source>
</evidence>
<feature type="domain" description="Reverse transcriptase Ty1/copia-type" evidence="3">
    <location>
        <begin position="923"/>
        <end position="1169"/>
    </location>
</feature>
<name>A0ABN9XF28_9DINO</name>
<sequence>MATLEQLAQAFQEVRQQLNGERAARLAAEHTAGGAGAGPQRGTRIDGGQEQHIDPRVLNKWPIFNGRDEAWQEWSFIIESVCGMADPGDTLDAASRDLTDLKFSVFSPEQQQRAKQLYFLLVNTVRGKALTLVRGAEKHNGIIAWKRIKAKYAPDVGGRHTALLMGMLQPGWDHKATRQEFTNDLTEWETRITEYETERTETVSDAMKIAVLASHAPKSFRAMVRLVTGPATGRCKEVQQSTREYLQSGRTFNKNGRSVGVDNQMGPAPMDVDAAYNSWKGGGKDRGKGGSGNGKVEEKPATAVIEEVKADNDNEYGCTLCEHWDDYNDVEDQHEDTGEHDEGPEVHPWEIEAHECEDSHAHEHEGQVETINDDEVESPEVQSHDDQEDGDQSDDGDKWVFNVWREGLDQAGDEFLPLDSACEEHTCPWDFAEDGVDVGPGGVRLRGANGDKIPSGRNIIVEYAVLDINAIIDAKTPFVQSDVKRALLSVGKLARHGIDMYFKKDGPWMEIDTDRGRAKVPVHMKGRDAVGARERGNIKSSSGFELSGSSGATAKLELQIRDEKWLEERARPRCAWCAMGKGRAKPREQRPEETKKLPEFEMDFCNLVQDPKGRHNPGDQAWATTPALVDTAAQNPMVIAVPTKSAETNYISSTCTSFVKRVAYPKAILKVDPEQALGVIAEKVRQKCLTDGIKLEIKKTPRLSSQSVGRYHAKANHRTAHEDSYGKAYQGEVLKFGEAALFKLSVTATGKLRGGVRQGRVDARFERGIWLGKTIESDEHLFGTSEGVFTARTVKRVPVLEQNRADLIKAIKGTPWDRCTRSHKVVLQQRQPQVREQLQLGATVQLQLGATVQQESLGIRTPTEKKARVDELVTMDAEEHQADFDDDAYLQENRDEYQGADPDIVKAILKGKEKMNAMEEFDIFDVVDKIPDNADLLSTRWENVPRGPDEWRCRCVAREFKSDDPDLEGLFKAGATSSTGRLIDQHAVQHGYNTMVLDAQNAYFHADEDEEVYVDPPVEWVKRNHARGGKIGRPWWKMKKQLYGKRKASKKFNQYVTDQTKMLGIDQCPEQPSTFRRPGSTLVFEVHQDDIYSSGSDTELKWLKENLAPVLKLKEANLMKVGSVYSYLRATRTGVDKHTIHIAPRPKYIEYILSELGLTDCKDVPTPMVNARKREDLELPVVSPVDKSRCALKFGTTNPREFTKGQNCQALSSGESECYAAVTTVAEDLHMQKLMELIGFLLELKLRLDSTAARGIISRTGCGALKHIETRLLWLQAKYDEKKLKVHKEPTATNTADGYAKSLQATKFVEWRARLGMGFGNGDELETSKREALSGDSGQWAGRNKGPRALLVAAVMLSTTKAENHVAVMDSYEVASPTTVTPCTTSQMSWAMLLMIMMISLVVGCVMHHYAAKKLTGFRGASLEAVGEVRTKKPKLKGTRRTV</sequence>
<comment type="caution">
    <text evidence="4">The sequence shown here is derived from an EMBL/GenBank/DDBJ whole genome shotgun (WGS) entry which is preliminary data.</text>
</comment>
<feature type="non-terminal residue" evidence="4">
    <location>
        <position position="1443"/>
    </location>
</feature>
<keyword evidence="2" id="KW-0472">Membrane</keyword>
<protein>
    <recommendedName>
        <fullName evidence="3">Reverse transcriptase Ty1/copia-type domain-containing protein</fullName>
    </recommendedName>
</protein>
<evidence type="ECO:0000256" key="1">
    <source>
        <dbReference type="SAM" id="MobiDB-lite"/>
    </source>
</evidence>
<evidence type="ECO:0000313" key="5">
    <source>
        <dbReference type="Proteomes" id="UP001189429"/>
    </source>
</evidence>
<keyword evidence="5" id="KW-1185">Reference proteome</keyword>
<proteinExistence type="predicted"/>
<feature type="transmembrane region" description="Helical" evidence="2">
    <location>
        <begin position="1390"/>
        <end position="1411"/>
    </location>
</feature>
<organism evidence="4 5">
    <name type="scientific">Prorocentrum cordatum</name>
    <dbReference type="NCBI Taxonomy" id="2364126"/>
    <lineage>
        <taxon>Eukaryota</taxon>
        <taxon>Sar</taxon>
        <taxon>Alveolata</taxon>
        <taxon>Dinophyceae</taxon>
        <taxon>Prorocentrales</taxon>
        <taxon>Prorocentraceae</taxon>
        <taxon>Prorocentrum</taxon>
    </lineage>
</organism>
<accession>A0ABN9XF28</accession>
<dbReference type="EMBL" id="CAUYUJ010020193">
    <property type="protein sequence ID" value="CAK0896486.1"/>
    <property type="molecule type" value="Genomic_DNA"/>
</dbReference>
<evidence type="ECO:0000256" key="2">
    <source>
        <dbReference type="SAM" id="Phobius"/>
    </source>
</evidence>
<dbReference type="Pfam" id="PF07727">
    <property type="entry name" value="RVT_2"/>
    <property type="match status" value="1"/>
</dbReference>
<keyword evidence="2" id="KW-1133">Transmembrane helix</keyword>
<dbReference type="Proteomes" id="UP001189429">
    <property type="component" value="Unassembled WGS sequence"/>
</dbReference>
<keyword evidence="2" id="KW-0812">Transmembrane</keyword>
<feature type="region of interest" description="Disordered" evidence="1">
    <location>
        <begin position="278"/>
        <end position="301"/>
    </location>
</feature>
<reference evidence="4" key="1">
    <citation type="submission" date="2023-10" db="EMBL/GenBank/DDBJ databases">
        <authorList>
            <person name="Chen Y."/>
            <person name="Shah S."/>
            <person name="Dougan E. K."/>
            <person name="Thang M."/>
            <person name="Chan C."/>
        </authorList>
    </citation>
    <scope>NUCLEOTIDE SEQUENCE [LARGE SCALE GENOMIC DNA]</scope>
</reference>